<comment type="caution">
    <text evidence="16">The sequence shown here is derived from an EMBL/GenBank/DDBJ whole genome shotgun (WGS) entry which is preliminary data.</text>
</comment>
<gene>
    <name evidence="16" type="ORF">V1264_023287</name>
</gene>
<feature type="transmembrane region" description="Helical" evidence="14">
    <location>
        <begin position="882"/>
        <end position="900"/>
    </location>
</feature>
<dbReference type="InterPro" id="IPR005821">
    <property type="entry name" value="Ion_trans_dom"/>
</dbReference>
<keyword evidence="10" id="KW-0325">Glycoprotein</keyword>
<dbReference type="GO" id="GO:1902495">
    <property type="term" value="C:transmembrane transporter complex"/>
    <property type="evidence" value="ECO:0007669"/>
    <property type="project" value="TreeGrafter"/>
</dbReference>
<feature type="domain" description="Ion transport" evidence="15">
    <location>
        <begin position="793"/>
        <end position="1050"/>
    </location>
</feature>
<keyword evidence="9 14" id="KW-0472">Membrane</keyword>
<feature type="repeat" description="ANK" evidence="12">
    <location>
        <begin position="492"/>
        <end position="524"/>
    </location>
</feature>
<dbReference type="PROSITE" id="PS50297">
    <property type="entry name" value="ANK_REP_REGION"/>
    <property type="match status" value="9"/>
</dbReference>
<feature type="repeat" description="ANK" evidence="12">
    <location>
        <begin position="627"/>
        <end position="659"/>
    </location>
</feature>
<evidence type="ECO:0000256" key="13">
    <source>
        <dbReference type="SAM" id="MobiDB-lite"/>
    </source>
</evidence>
<proteinExistence type="predicted"/>
<feature type="compositionally biased region" description="Basic and acidic residues" evidence="13">
    <location>
        <begin position="7"/>
        <end position="24"/>
    </location>
</feature>
<dbReference type="Pfam" id="PF00023">
    <property type="entry name" value="Ank"/>
    <property type="match status" value="1"/>
</dbReference>
<comment type="subcellular location">
    <subcellularLocation>
        <location evidence="1">Membrane</location>
        <topology evidence="1">Multi-pass membrane protein</topology>
    </subcellularLocation>
</comment>
<name>A0AAN9B820_9CAEN</name>
<dbReference type="Pfam" id="PF12796">
    <property type="entry name" value="Ank_2"/>
    <property type="match status" value="5"/>
</dbReference>
<evidence type="ECO:0000256" key="6">
    <source>
        <dbReference type="ARBA" id="ARBA00022989"/>
    </source>
</evidence>
<keyword evidence="11" id="KW-0407">Ion channel</keyword>
<dbReference type="SUPFAM" id="SSF48403">
    <property type="entry name" value="Ankyrin repeat"/>
    <property type="match status" value="2"/>
</dbReference>
<keyword evidence="4 14" id="KW-0812">Transmembrane</keyword>
<feature type="transmembrane region" description="Helical" evidence="14">
    <location>
        <begin position="946"/>
        <end position="968"/>
    </location>
</feature>
<feature type="repeat" description="ANK" evidence="12">
    <location>
        <begin position="395"/>
        <end position="427"/>
    </location>
</feature>
<dbReference type="PROSITE" id="PS50088">
    <property type="entry name" value="ANK_REPEAT"/>
    <property type="match status" value="10"/>
</dbReference>
<organism evidence="16 17">
    <name type="scientific">Littorina saxatilis</name>
    <dbReference type="NCBI Taxonomy" id="31220"/>
    <lineage>
        <taxon>Eukaryota</taxon>
        <taxon>Metazoa</taxon>
        <taxon>Spiralia</taxon>
        <taxon>Lophotrochozoa</taxon>
        <taxon>Mollusca</taxon>
        <taxon>Gastropoda</taxon>
        <taxon>Caenogastropoda</taxon>
        <taxon>Littorinimorpha</taxon>
        <taxon>Littorinoidea</taxon>
        <taxon>Littorinidae</taxon>
        <taxon>Littorina</taxon>
    </lineage>
</organism>
<protein>
    <recommendedName>
        <fullName evidence="15">Ion transport domain-containing protein</fullName>
    </recommendedName>
</protein>
<feature type="transmembrane region" description="Helical" evidence="14">
    <location>
        <begin position="1013"/>
        <end position="1042"/>
    </location>
</feature>
<dbReference type="Pfam" id="PF00520">
    <property type="entry name" value="Ion_trans"/>
    <property type="match status" value="1"/>
</dbReference>
<feature type="repeat" description="ANK" evidence="12">
    <location>
        <begin position="291"/>
        <end position="323"/>
    </location>
</feature>
<evidence type="ECO:0000313" key="16">
    <source>
        <dbReference type="EMBL" id="KAK7100311.1"/>
    </source>
</evidence>
<dbReference type="GO" id="GO:0005216">
    <property type="term" value="F:monoatomic ion channel activity"/>
    <property type="evidence" value="ECO:0007669"/>
    <property type="project" value="InterPro"/>
</dbReference>
<feature type="region of interest" description="Disordered" evidence="13">
    <location>
        <begin position="1"/>
        <end position="43"/>
    </location>
</feature>
<dbReference type="PANTHER" id="PTHR47143:SF1">
    <property type="entry name" value="ION_TRANS DOMAIN-CONTAINING PROTEIN"/>
    <property type="match status" value="1"/>
</dbReference>
<evidence type="ECO:0000313" key="17">
    <source>
        <dbReference type="Proteomes" id="UP001374579"/>
    </source>
</evidence>
<keyword evidence="8" id="KW-0406">Ion transport</keyword>
<dbReference type="EMBL" id="JBAMIC010000011">
    <property type="protein sequence ID" value="KAK7100311.1"/>
    <property type="molecule type" value="Genomic_DNA"/>
</dbReference>
<feature type="transmembrane region" description="Helical" evidence="14">
    <location>
        <begin position="792"/>
        <end position="814"/>
    </location>
</feature>
<evidence type="ECO:0000259" key="15">
    <source>
        <dbReference type="Pfam" id="PF00520"/>
    </source>
</evidence>
<evidence type="ECO:0000256" key="14">
    <source>
        <dbReference type="SAM" id="Phobius"/>
    </source>
</evidence>
<accession>A0AAN9B820</accession>
<feature type="repeat" description="ANK" evidence="12">
    <location>
        <begin position="362"/>
        <end position="394"/>
    </location>
</feature>
<keyword evidence="17" id="KW-1185">Reference proteome</keyword>
<dbReference type="InterPro" id="IPR052076">
    <property type="entry name" value="TRP_cation_channel"/>
</dbReference>
<evidence type="ECO:0000256" key="1">
    <source>
        <dbReference type="ARBA" id="ARBA00004141"/>
    </source>
</evidence>
<keyword evidence="7 12" id="KW-0040">ANK repeat</keyword>
<keyword evidence="3" id="KW-0716">Sensory transduction</keyword>
<dbReference type="PANTHER" id="PTHR47143">
    <property type="entry name" value="TRANSIENT RECEPTOR POTENTIAL CATION CHANNEL PROTEIN PAINLESS"/>
    <property type="match status" value="1"/>
</dbReference>
<evidence type="ECO:0000256" key="8">
    <source>
        <dbReference type="ARBA" id="ARBA00023065"/>
    </source>
</evidence>
<evidence type="ECO:0000256" key="3">
    <source>
        <dbReference type="ARBA" id="ARBA00022606"/>
    </source>
</evidence>
<dbReference type="AlphaFoldDB" id="A0AAN9B820"/>
<evidence type="ECO:0000256" key="9">
    <source>
        <dbReference type="ARBA" id="ARBA00023136"/>
    </source>
</evidence>
<dbReference type="SMART" id="SM00248">
    <property type="entry name" value="ANK"/>
    <property type="match status" value="14"/>
</dbReference>
<sequence>MAPPTSKTDERIGQRLLDGDRSDPHIFYCPQRSPEPTRSITPRQKWGVLNRVRAIGKQFGRKSPQEEPKDVEEEAPKLCLLEDSPYRVIKVASRGNLDEFEKVYKADPKRLKATDNKGQTPLHAAAAKGHRNIVDFIIKQHGCLDATDNSGDTALHTAVRHNQPGVVEALLQGGADHSILNDEQMAPLHLACDLGHVEVVKALLIDPNVDRNIKGETGMNCLHYCSVKDHSECAELLLKGGAKPCLRCDMGYFPIHIAAKCAAPKTLEVLIQQGLKYGYDRVTLLTFKDKENNMPLHAAVNGGNIKAVEVCLQAGAPVDTQQDDKSTPVHFAAAQGNLDMIKLMHSLQEENFMTSLYICDAMNMTPLHRAALFNHKAVVEFLLEKGVDINSKDDTGRTPLLLAASKGCWDTVQVLVGGGADVRVRDRNSQNFLHLAIRFGGKLGQFFCKEESLMDSNAKDATDGTVAVRTMTSSVSRVGQDILKLLDERDEFGCTPLHYASKEGHLLALEELITFGATPSLKNNEKQSPFHFAARYGRYNTCRRLLELSQGPNIINETDADGLTGLHIAAQNGHTKIITLLLQKGAVVQRDNDDNTPLHHAAAQGWTQCMRTLMGIHSHLLDVRNVRGETALHLAAQNGRVSTVALLLSMGASLEKDKAEKTFFDYVIELQETEVAMTVVKHDRWEEVLISHSVQFGCPFLGLIEHMPVICEAVLDRCQIYSEGDRRSVDHFIEYNYKFLNCPVECIEEAKKSGNFQPMMTLNAMVRHGRVNCLSHPVCVSFLRLKWNTYGLWFYMLVLGLYLLYLSCMTYFVVHRDSIIHHDKGRVENRTMDMLKGNDSEMTAVSKGAVWIITVYSILSMVKEVVQMITQKRRYFADQQNAFEWSLYITSLLFSGPFIFNLTFHWQWEAGALAVFMAWFNLLVILQRFDFFGIYVVMFLEILRTLLQALCVFSILIVAFGLSFHMLLSHEATHAYSTPGLSLLRTTMMMLELDYMASFNEPYTDDDNTTLHFGALTLFMVLVFVLLMPILLMNLLIGLAVGDIEAVQRNARLKRLAGQVELHSHMEGKMPLFLLFRFDQPLYRYYPNKCKNKMANIADWFWNGGMFWTRMTANDREESVGGVDINRVALQEELIKQKKKMKEMGSVLEKNNQLLKLIVQKMEIHTEDEVYDEGYNHDGGCSAGSVPVANGPNAGRNINTNSLRRRAMQKSSIVSFMRNNWDKNH</sequence>
<feature type="repeat" description="ANK" evidence="12">
    <location>
        <begin position="183"/>
        <end position="216"/>
    </location>
</feature>
<feature type="repeat" description="ANK" evidence="12">
    <location>
        <begin position="117"/>
        <end position="149"/>
    </location>
</feature>
<keyword evidence="2" id="KW-0813">Transport</keyword>
<dbReference type="Proteomes" id="UP001374579">
    <property type="component" value="Unassembled WGS sequence"/>
</dbReference>
<evidence type="ECO:0000256" key="10">
    <source>
        <dbReference type="ARBA" id="ARBA00023180"/>
    </source>
</evidence>
<evidence type="ECO:0000256" key="4">
    <source>
        <dbReference type="ARBA" id="ARBA00022692"/>
    </source>
</evidence>
<evidence type="ECO:0000256" key="12">
    <source>
        <dbReference type="PROSITE-ProRule" id="PRU00023"/>
    </source>
</evidence>
<keyword evidence="5" id="KW-0677">Repeat</keyword>
<dbReference type="Gene3D" id="1.25.40.20">
    <property type="entry name" value="Ankyrin repeat-containing domain"/>
    <property type="match status" value="3"/>
</dbReference>
<evidence type="ECO:0000256" key="7">
    <source>
        <dbReference type="ARBA" id="ARBA00023043"/>
    </source>
</evidence>
<dbReference type="InterPro" id="IPR036770">
    <property type="entry name" value="Ankyrin_rpt-contain_sf"/>
</dbReference>
<keyword evidence="6 14" id="KW-1133">Transmembrane helix</keyword>
<feature type="repeat" description="ANK" evidence="12">
    <location>
        <begin position="525"/>
        <end position="557"/>
    </location>
</feature>
<reference evidence="16 17" key="1">
    <citation type="submission" date="2024-02" db="EMBL/GenBank/DDBJ databases">
        <title>Chromosome-scale genome assembly of the rough periwinkle Littorina saxatilis.</title>
        <authorList>
            <person name="De Jode A."/>
            <person name="Faria R."/>
            <person name="Formenti G."/>
            <person name="Sims Y."/>
            <person name="Smith T.P."/>
            <person name="Tracey A."/>
            <person name="Wood J.M.D."/>
            <person name="Zagrodzka Z.B."/>
            <person name="Johannesson K."/>
            <person name="Butlin R.K."/>
            <person name="Leder E.H."/>
        </authorList>
    </citation>
    <scope>NUCLEOTIDE SEQUENCE [LARGE SCALE GENOMIC DNA]</scope>
    <source>
        <strain evidence="16">Snail1</strain>
        <tissue evidence="16">Muscle</tissue>
    </source>
</reference>
<feature type="repeat" description="ANK" evidence="12">
    <location>
        <begin position="150"/>
        <end position="182"/>
    </location>
</feature>
<dbReference type="InterPro" id="IPR002110">
    <property type="entry name" value="Ankyrin_rpt"/>
</dbReference>
<dbReference type="PRINTS" id="PR01415">
    <property type="entry name" value="ANKYRIN"/>
</dbReference>
<evidence type="ECO:0000256" key="11">
    <source>
        <dbReference type="ARBA" id="ARBA00023303"/>
    </source>
</evidence>
<feature type="repeat" description="ANK" evidence="12">
    <location>
        <begin position="561"/>
        <end position="593"/>
    </location>
</feature>
<evidence type="ECO:0000256" key="5">
    <source>
        <dbReference type="ARBA" id="ARBA00022737"/>
    </source>
</evidence>
<evidence type="ECO:0000256" key="2">
    <source>
        <dbReference type="ARBA" id="ARBA00022448"/>
    </source>
</evidence>